<dbReference type="Proteomes" id="UP001596500">
    <property type="component" value="Unassembled WGS sequence"/>
</dbReference>
<evidence type="ECO:0000256" key="7">
    <source>
        <dbReference type="SAM" id="Phobius"/>
    </source>
</evidence>
<dbReference type="SUPFAM" id="SSF56112">
    <property type="entry name" value="Protein kinase-like (PK-like)"/>
    <property type="match status" value="1"/>
</dbReference>
<feature type="domain" description="Protein kinase" evidence="8">
    <location>
        <begin position="10"/>
        <end position="272"/>
    </location>
</feature>
<evidence type="ECO:0000259" key="8">
    <source>
        <dbReference type="PROSITE" id="PS50011"/>
    </source>
</evidence>
<dbReference type="SMART" id="SM00220">
    <property type="entry name" value="S_TKc"/>
    <property type="match status" value="1"/>
</dbReference>
<keyword evidence="7" id="KW-0472">Membrane</keyword>
<reference evidence="11" key="1">
    <citation type="journal article" date="2019" name="Int. J. Syst. Evol. Microbiol.">
        <title>The Global Catalogue of Microorganisms (GCM) 10K type strain sequencing project: providing services to taxonomists for standard genome sequencing and annotation.</title>
        <authorList>
            <consortium name="The Broad Institute Genomics Platform"/>
            <consortium name="The Broad Institute Genome Sequencing Center for Infectious Disease"/>
            <person name="Wu L."/>
            <person name="Ma J."/>
        </authorList>
    </citation>
    <scope>NUCLEOTIDE SEQUENCE [LARGE SCALE GENOMIC DNA]</scope>
    <source>
        <strain evidence="11">CGMCC 1.12942</strain>
    </source>
</reference>
<name>A0ABW2RI58_9BACL</name>
<keyword evidence="4 5" id="KW-0067">ATP-binding</keyword>
<dbReference type="InterPro" id="IPR008271">
    <property type="entry name" value="Ser/Thr_kinase_AS"/>
</dbReference>
<feature type="compositionally biased region" description="Basic and acidic residues" evidence="6">
    <location>
        <begin position="367"/>
        <end position="404"/>
    </location>
</feature>
<dbReference type="Gene3D" id="3.30.70.1070">
    <property type="entry name" value="Sporulation related repeat"/>
    <property type="match status" value="1"/>
</dbReference>
<dbReference type="PANTHER" id="PTHR43289">
    <property type="entry name" value="MITOGEN-ACTIVATED PROTEIN KINASE KINASE KINASE 20-RELATED"/>
    <property type="match status" value="1"/>
</dbReference>
<feature type="transmembrane region" description="Helical" evidence="7">
    <location>
        <begin position="309"/>
        <end position="328"/>
    </location>
</feature>
<dbReference type="InterPro" id="IPR017441">
    <property type="entry name" value="Protein_kinase_ATP_BS"/>
</dbReference>
<feature type="compositionally biased region" description="Polar residues" evidence="6">
    <location>
        <begin position="354"/>
        <end position="366"/>
    </location>
</feature>
<feature type="region of interest" description="Disordered" evidence="6">
    <location>
        <begin position="480"/>
        <end position="499"/>
    </location>
</feature>
<dbReference type="Pfam" id="PF00069">
    <property type="entry name" value="Pkinase"/>
    <property type="match status" value="1"/>
</dbReference>
<evidence type="ECO:0000256" key="2">
    <source>
        <dbReference type="ARBA" id="ARBA00022741"/>
    </source>
</evidence>
<organism evidence="10 11">
    <name type="scientific">Laceyella putida</name>
    <dbReference type="NCBI Taxonomy" id="110101"/>
    <lineage>
        <taxon>Bacteria</taxon>
        <taxon>Bacillati</taxon>
        <taxon>Bacillota</taxon>
        <taxon>Bacilli</taxon>
        <taxon>Bacillales</taxon>
        <taxon>Thermoactinomycetaceae</taxon>
        <taxon>Laceyella</taxon>
    </lineage>
</organism>
<evidence type="ECO:0000313" key="10">
    <source>
        <dbReference type="EMBL" id="MFC7440688.1"/>
    </source>
</evidence>
<dbReference type="InterPro" id="IPR036680">
    <property type="entry name" value="SPOR-like_sf"/>
</dbReference>
<keyword evidence="2 5" id="KW-0547">Nucleotide-binding</keyword>
<evidence type="ECO:0000256" key="5">
    <source>
        <dbReference type="PROSITE-ProRule" id="PRU10141"/>
    </source>
</evidence>
<keyword evidence="11" id="KW-1185">Reference proteome</keyword>
<evidence type="ECO:0000256" key="1">
    <source>
        <dbReference type="ARBA" id="ARBA00022679"/>
    </source>
</evidence>
<dbReference type="InterPro" id="IPR011009">
    <property type="entry name" value="Kinase-like_dom_sf"/>
</dbReference>
<sequence>MEGKQLGGRYEILHPLGEGGMAVVYKAKDHLLNRHVAIKVMNQKLHEGEPAIQRFIREAQTAGKFSHPNIVNVFDIGNENDLYYMVMELIEGPTLGKLIEERGPLPAKEAISIMMQICDGLAHAHKHEIIHRDIKPHNIMCTANGTYKITDFGISRLLSAATQYTKTGTVMGSVHYFSPEQACGQELNYSSDLYSLGIVLYELVTGDVPFDADQSVAIALKHLQEPVPDPRDKNQALPAALCDIIYKALEKKPEDRYQSAEELKQALQKALFAPAHALETPEENQCPTQTETAVTVETARSKPRKFFRFALLGTIPLVLILGFVFFNVSGEKAPKKQQTAQTDLPADTQPGDKQLQSTKPMTPSTEQAHHEDKNADKQEKDDNQLVPEPEREKTPSEEPSKEEPGSEEPDNGNPPPAQEPSPVTYIVIVDQFSDQANADNCVQSLKSKGIEASYYETSGDAGTVYVVSAGEFNDEQAANARAEDVRNAGYPNAKVSKKE</sequence>
<feature type="region of interest" description="Disordered" evidence="6">
    <location>
        <begin position="336"/>
        <end position="425"/>
    </location>
</feature>
<protein>
    <submittedName>
        <fullName evidence="10">Protein kinase</fullName>
    </submittedName>
</protein>
<keyword evidence="1" id="KW-0808">Transferase</keyword>
<dbReference type="Gene3D" id="3.30.200.20">
    <property type="entry name" value="Phosphorylase Kinase, domain 1"/>
    <property type="match status" value="1"/>
</dbReference>
<keyword evidence="7" id="KW-1133">Transmembrane helix</keyword>
<comment type="caution">
    <text evidence="10">The sequence shown here is derived from an EMBL/GenBank/DDBJ whole genome shotgun (WGS) entry which is preliminary data.</text>
</comment>
<dbReference type="PROSITE" id="PS50011">
    <property type="entry name" value="PROTEIN_KINASE_DOM"/>
    <property type="match status" value="1"/>
</dbReference>
<dbReference type="PROSITE" id="PS51724">
    <property type="entry name" value="SPOR"/>
    <property type="match status" value="1"/>
</dbReference>
<dbReference type="SUPFAM" id="SSF110997">
    <property type="entry name" value="Sporulation related repeat"/>
    <property type="match status" value="1"/>
</dbReference>
<keyword evidence="7" id="KW-0812">Transmembrane</keyword>
<dbReference type="PANTHER" id="PTHR43289:SF34">
    <property type="entry name" value="SERINE_THREONINE-PROTEIN KINASE YBDM-RELATED"/>
    <property type="match status" value="1"/>
</dbReference>
<accession>A0ABW2RI58</accession>
<dbReference type="PROSITE" id="PS00107">
    <property type="entry name" value="PROTEIN_KINASE_ATP"/>
    <property type="match status" value="1"/>
</dbReference>
<evidence type="ECO:0000256" key="3">
    <source>
        <dbReference type="ARBA" id="ARBA00022777"/>
    </source>
</evidence>
<dbReference type="CDD" id="cd14014">
    <property type="entry name" value="STKc_PknB_like"/>
    <property type="match status" value="1"/>
</dbReference>
<dbReference type="EMBL" id="JBHTBW010000015">
    <property type="protein sequence ID" value="MFC7440688.1"/>
    <property type="molecule type" value="Genomic_DNA"/>
</dbReference>
<dbReference type="InterPro" id="IPR000719">
    <property type="entry name" value="Prot_kinase_dom"/>
</dbReference>
<dbReference type="RefSeq" id="WP_379863965.1">
    <property type="nucleotide sequence ID" value="NZ_JBHTBW010000015.1"/>
</dbReference>
<evidence type="ECO:0000256" key="4">
    <source>
        <dbReference type="ARBA" id="ARBA00022840"/>
    </source>
</evidence>
<evidence type="ECO:0000313" key="11">
    <source>
        <dbReference type="Proteomes" id="UP001596500"/>
    </source>
</evidence>
<proteinExistence type="predicted"/>
<dbReference type="Pfam" id="PF05036">
    <property type="entry name" value="SPOR"/>
    <property type="match status" value="1"/>
</dbReference>
<feature type="domain" description="SPOR" evidence="9">
    <location>
        <begin position="419"/>
        <end position="498"/>
    </location>
</feature>
<dbReference type="GO" id="GO:0016301">
    <property type="term" value="F:kinase activity"/>
    <property type="evidence" value="ECO:0007669"/>
    <property type="project" value="UniProtKB-KW"/>
</dbReference>
<evidence type="ECO:0000256" key="6">
    <source>
        <dbReference type="SAM" id="MobiDB-lite"/>
    </source>
</evidence>
<feature type="binding site" evidence="5">
    <location>
        <position position="39"/>
    </location>
    <ligand>
        <name>ATP</name>
        <dbReference type="ChEBI" id="CHEBI:30616"/>
    </ligand>
</feature>
<gene>
    <name evidence="10" type="ORF">ACFQNG_05945</name>
</gene>
<evidence type="ECO:0000259" key="9">
    <source>
        <dbReference type="PROSITE" id="PS51724"/>
    </source>
</evidence>
<dbReference type="PROSITE" id="PS00108">
    <property type="entry name" value="PROTEIN_KINASE_ST"/>
    <property type="match status" value="1"/>
</dbReference>
<keyword evidence="3 10" id="KW-0418">Kinase</keyword>
<dbReference type="Gene3D" id="1.10.510.10">
    <property type="entry name" value="Transferase(Phosphotransferase) domain 1"/>
    <property type="match status" value="1"/>
</dbReference>
<dbReference type="InterPro" id="IPR007730">
    <property type="entry name" value="SPOR-like_dom"/>
</dbReference>